<dbReference type="Pfam" id="PF13191">
    <property type="entry name" value="AAA_16"/>
    <property type="match status" value="1"/>
</dbReference>
<dbReference type="GeneID" id="19136504"/>
<feature type="repeat" description="TPR" evidence="1">
    <location>
        <begin position="837"/>
        <end position="870"/>
    </location>
</feature>
<dbReference type="PRINTS" id="PR00364">
    <property type="entry name" value="DISEASERSIST"/>
</dbReference>
<dbReference type="Pfam" id="PF13374">
    <property type="entry name" value="TPR_10"/>
    <property type="match status" value="2"/>
</dbReference>
<keyword evidence="4" id="KW-1185">Reference proteome</keyword>
<reference evidence="3 4" key="1">
    <citation type="journal article" date="2012" name="PLoS Pathog.">
        <title>Diverse lifestyles and strategies of plant pathogenesis encoded in the genomes of eighteen Dothideomycetes fungi.</title>
        <authorList>
            <person name="Ohm R.A."/>
            <person name="Feau N."/>
            <person name="Henrissat B."/>
            <person name="Schoch C.L."/>
            <person name="Horwitz B.A."/>
            <person name="Barry K.W."/>
            <person name="Condon B.J."/>
            <person name="Copeland A.C."/>
            <person name="Dhillon B."/>
            <person name="Glaser F."/>
            <person name="Hesse C.N."/>
            <person name="Kosti I."/>
            <person name="LaButti K."/>
            <person name="Lindquist E.A."/>
            <person name="Lucas S."/>
            <person name="Salamov A.A."/>
            <person name="Bradshaw R.E."/>
            <person name="Ciuffetti L."/>
            <person name="Hamelin R.C."/>
            <person name="Kema G.H.J."/>
            <person name="Lawrence C."/>
            <person name="Scott J.A."/>
            <person name="Spatafora J.W."/>
            <person name="Turgeon B.G."/>
            <person name="de Wit P.J.G.M."/>
            <person name="Zhong S."/>
            <person name="Goodwin S.B."/>
            <person name="Grigoriev I.V."/>
        </authorList>
    </citation>
    <scope>NUCLEOTIDE SEQUENCE [LARGE SCALE GENOMIC DNA]</scope>
    <source>
        <strain evidence="4">ND90Pr / ATCC 201652</strain>
    </source>
</reference>
<dbReference type="AlphaFoldDB" id="M2RSL4"/>
<reference evidence="4" key="2">
    <citation type="journal article" date="2013" name="PLoS Genet.">
        <title>Comparative genome structure, secondary metabolite, and effector coding capacity across Cochliobolus pathogens.</title>
        <authorList>
            <person name="Condon B.J."/>
            <person name="Leng Y."/>
            <person name="Wu D."/>
            <person name="Bushley K.E."/>
            <person name="Ohm R.A."/>
            <person name="Otillar R."/>
            <person name="Martin J."/>
            <person name="Schackwitz W."/>
            <person name="Grimwood J."/>
            <person name="MohdZainudin N."/>
            <person name="Xue C."/>
            <person name="Wang R."/>
            <person name="Manning V.A."/>
            <person name="Dhillon B."/>
            <person name="Tu Z.J."/>
            <person name="Steffenson B.J."/>
            <person name="Salamov A."/>
            <person name="Sun H."/>
            <person name="Lowry S."/>
            <person name="LaButti K."/>
            <person name="Han J."/>
            <person name="Copeland A."/>
            <person name="Lindquist E."/>
            <person name="Barry K."/>
            <person name="Schmutz J."/>
            <person name="Baker S.E."/>
            <person name="Ciuffetti L.M."/>
            <person name="Grigoriev I.V."/>
            <person name="Zhong S."/>
            <person name="Turgeon B.G."/>
        </authorList>
    </citation>
    <scope>NUCLEOTIDE SEQUENCE [LARGE SCALE GENOMIC DNA]</scope>
    <source>
        <strain evidence="4">ND90Pr / ATCC 201652</strain>
    </source>
</reference>
<dbReference type="InterPro" id="IPR041664">
    <property type="entry name" value="AAA_16"/>
</dbReference>
<dbReference type="SMART" id="SM00028">
    <property type="entry name" value="TPR"/>
    <property type="match status" value="7"/>
</dbReference>
<dbReference type="HOGENOM" id="CLU_000288_125_13_1"/>
<dbReference type="InterPro" id="IPR027417">
    <property type="entry name" value="P-loop_NTPase"/>
</dbReference>
<accession>M2RSL4</accession>
<feature type="repeat" description="TPR" evidence="1">
    <location>
        <begin position="879"/>
        <end position="912"/>
    </location>
</feature>
<evidence type="ECO:0000313" key="4">
    <source>
        <dbReference type="Proteomes" id="UP000016934"/>
    </source>
</evidence>
<dbReference type="eggNOG" id="KOG1840">
    <property type="taxonomic scope" value="Eukaryota"/>
</dbReference>
<organism evidence="3 4">
    <name type="scientific">Cochliobolus sativus (strain ND90Pr / ATCC 201652)</name>
    <name type="common">Common root rot and spot blotch fungus</name>
    <name type="synonym">Bipolaris sorokiniana</name>
    <dbReference type="NCBI Taxonomy" id="665912"/>
    <lineage>
        <taxon>Eukaryota</taxon>
        <taxon>Fungi</taxon>
        <taxon>Dikarya</taxon>
        <taxon>Ascomycota</taxon>
        <taxon>Pezizomycotina</taxon>
        <taxon>Dothideomycetes</taxon>
        <taxon>Pleosporomycetidae</taxon>
        <taxon>Pleosporales</taxon>
        <taxon>Pleosporineae</taxon>
        <taxon>Pleosporaceae</taxon>
        <taxon>Bipolaris</taxon>
    </lineage>
</organism>
<proteinExistence type="predicted"/>
<dbReference type="RefSeq" id="XP_007706065.1">
    <property type="nucleotide sequence ID" value="XM_007707875.1"/>
</dbReference>
<dbReference type="OMA" id="AWGAEHT"/>
<dbReference type="PANTHER" id="PTHR46082">
    <property type="entry name" value="ATP/GTP-BINDING PROTEIN-RELATED"/>
    <property type="match status" value="1"/>
</dbReference>
<feature type="repeat" description="TPR" evidence="1">
    <location>
        <begin position="992"/>
        <end position="1025"/>
    </location>
</feature>
<evidence type="ECO:0000256" key="1">
    <source>
        <dbReference type="PROSITE-ProRule" id="PRU00339"/>
    </source>
</evidence>
<sequence length="1141" mass="128452">MVRPITSKDVGLRVLREAPAEAQNIDSLDSIVAVHGLGAHPDDSWCKNAGTTEEPQWRNWLVEHDMLPAVAPSARIMRYGYESQWFGQEAMQQSVSTVAERLLRALKRERKALLEAEQYPNEWPGLFSSTTGLVFFGTPFRGAEGMNQVEMLEAARREHHDDQVQPAVLEVLQPGNAYLQDLVDSFLRKMRGQANKTQVVCFFELKSSNVGNIVGKQDRIRFVVSQHAGCLDLSESTDKRSLSRTHFDMNKFEDAKEEDFQTVAEVIESIVEASPQLFPYYIKQGGLSTPGVSKHKVDFSLRGIPIVSQFVARDLEMQALEKTLVKTSPATSRPRNVVIVHGLGGIGKTQLVVEFARKHQRQFSAVFWLDGSSEASLKQSFIDISQRLPRCELTADGVQMLSQATVEADAAVRECRQWLSISSNYHWLLIVDNVDRDHRDKGDSQAYNVKEYFPDADHGSVLITSRLASLQRLGSGVKVGIVAAEQAHAEMVLGLLHGLPLALTQAGSYMRETNVSAAAYAKHYDSTWGRLMKKEGRFPLDEYGDRSVQTTWTISYEQVQRRSDGAACLLKLWGFLDSGEVWYELIAACKDLAEETDVPTWLLEMAEDELEFAEVMGLLSRYSLIDGKEGTDSYSMHSVLHRWCSSQAKDEERQALGCLAVELVESSVPSKSETEFWRKRKRIMAHGAYVSRWIVKEDKLGERQGMKTFIQPGSFYNLGYLLDDEHRQQAEQMYQRALAGYEKAWGPDHTETLDTVNNLGVLYADLGKLEQAEHMYQRALAGKEKAWGPDHTSTLDTVNNLGVLYKALGKLEQAEHMYQRALAGYEKAWGPDHTKTLDTVNNLGVLYADLGKLEQAEHMYQRALAGYKKAWGPDHTETLDTINNLGLLYADLGKLEQAEHMYQQALAGYEKAWGPDHAKTLDTLEQAEHMYQQALAGKEKAWGPDHTKTLDTVNNLGLLYADLGKLEQAEHMYQQALAGYEKAWGPDHAKTLDTVNNLGLLYADLGKLKQAEHMYQRALAGYEKAWGPEHTSTLDTVNNLGLLYADLGRPEQAEHMYQRALTGYAKAIHPDNLLTFIPALNNMWAFASLRESQGHIEDARQWYSQALLGYEKTFGQDHENCQALRNNLDALTIEEEEEEEQ</sequence>
<dbReference type="Gene3D" id="1.25.40.10">
    <property type="entry name" value="Tetratricopeptide repeat domain"/>
    <property type="match status" value="3"/>
</dbReference>
<evidence type="ECO:0000313" key="3">
    <source>
        <dbReference type="EMBL" id="EMD58233.1"/>
    </source>
</evidence>
<feature type="repeat" description="TPR" evidence="1">
    <location>
        <begin position="950"/>
        <end position="983"/>
    </location>
</feature>
<dbReference type="KEGG" id="bsc:COCSADRAFT_31716"/>
<feature type="repeat" description="TPR" evidence="1">
    <location>
        <begin position="795"/>
        <end position="828"/>
    </location>
</feature>
<dbReference type="Pfam" id="PF13424">
    <property type="entry name" value="TPR_12"/>
    <property type="match status" value="4"/>
</dbReference>
<feature type="domain" description="Orc1-like AAA ATPase" evidence="2">
    <location>
        <begin position="309"/>
        <end position="439"/>
    </location>
</feature>
<dbReference type="OrthoDB" id="1658288at2759"/>
<dbReference type="PROSITE" id="PS50005">
    <property type="entry name" value="TPR"/>
    <property type="match status" value="6"/>
</dbReference>
<dbReference type="InterPro" id="IPR019734">
    <property type="entry name" value="TPR_rpt"/>
</dbReference>
<dbReference type="InterPro" id="IPR011990">
    <property type="entry name" value="TPR-like_helical_dom_sf"/>
</dbReference>
<gene>
    <name evidence="3" type="ORF">COCSADRAFT_31716</name>
</gene>
<dbReference type="Proteomes" id="UP000016934">
    <property type="component" value="Unassembled WGS sequence"/>
</dbReference>
<dbReference type="InterPro" id="IPR053137">
    <property type="entry name" value="NLR-like"/>
</dbReference>
<dbReference type="STRING" id="665912.M2RSL4"/>
<dbReference type="SUPFAM" id="SSF52540">
    <property type="entry name" value="P-loop containing nucleoside triphosphate hydrolases"/>
    <property type="match status" value="1"/>
</dbReference>
<dbReference type="EMBL" id="KB445660">
    <property type="protein sequence ID" value="EMD58233.1"/>
    <property type="molecule type" value="Genomic_DNA"/>
</dbReference>
<evidence type="ECO:0000259" key="2">
    <source>
        <dbReference type="Pfam" id="PF13191"/>
    </source>
</evidence>
<protein>
    <recommendedName>
        <fullName evidence="2">Orc1-like AAA ATPase domain-containing protein</fullName>
    </recommendedName>
</protein>
<name>M2RSL4_COCSN</name>
<dbReference type="Gene3D" id="3.40.50.300">
    <property type="entry name" value="P-loop containing nucleotide triphosphate hydrolases"/>
    <property type="match status" value="1"/>
</dbReference>
<feature type="repeat" description="TPR" evidence="1">
    <location>
        <begin position="753"/>
        <end position="786"/>
    </location>
</feature>
<dbReference type="PANTHER" id="PTHR46082:SF6">
    <property type="entry name" value="AAA+ ATPASE DOMAIN-CONTAINING PROTEIN-RELATED"/>
    <property type="match status" value="1"/>
</dbReference>
<dbReference type="SUPFAM" id="SSF48452">
    <property type="entry name" value="TPR-like"/>
    <property type="match status" value="2"/>
</dbReference>
<keyword evidence="1" id="KW-0802">TPR repeat</keyword>